<feature type="coiled-coil region" evidence="1">
    <location>
        <begin position="39"/>
        <end position="115"/>
    </location>
</feature>
<dbReference type="Proteomes" id="UP001589683">
    <property type="component" value="Unassembled WGS sequence"/>
</dbReference>
<keyword evidence="3" id="KW-1185">Reference proteome</keyword>
<dbReference type="EMBL" id="JBHMEA010000039">
    <property type="protein sequence ID" value="MFB9232238.1"/>
    <property type="molecule type" value="Genomic_DNA"/>
</dbReference>
<sequence length="160" mass="17666">MSDIADLERRITAALDRIGQSVEAIDQSEPGTTDDTEEVARLSEELEAEKTANAQLQERLRTVHEKLEAKIAELETSNSQLTEELAAQTTGLQQMKQANAQMRESNQKLRDANQEGVGDSHLINKAMMAELEALRATQSSDRAEMDAVLNELKPFVGEDA</sequence>
<evidence type="ECO:0000313" key="2">
    <source>
        <dbReference type="EMBL" id="MFB9232238.1"/>
    </source>
</evidence>
<accession>A0ABV5JHJ8</accession>
<evidence type="ECO:0000313" key="3">
    <source>
        <dbReference type="Proteomes" id="UP001589683"/>
    </source>
</evidence>
<protein>
    <submittedName>
        <fullName evidence="2">Uncharacterized protein</fullName>
    </submittedName>
</protein>
<name>A0ABV5JHJ8_9RHOB</name>
<proteinExistence type="predicted"/>
<reference evidence="2 3" key="1">
    <citation type="submission" date="2024-09" db="EMBL/GenBank/DDBJ databases">
        <authorList>
            <person name="Sun Q."/>
            <person name="Mori K."/>
        </authorList>
    </citation>
    <scope>NUCLEOTIDE SEQUENCE [LARGE SCALE GENOMIC DNA]</scope>
    <source>
        <strain evidence="2 3">CECT 8726</strain>
    </source>
</reference>
<gene>
    <name evidence="2" type="ORF">ACFFUT_10630</name>
</gene>
<evidence type="ECO:0000256" key="1">
    <source>
        <dbReference type="SAM" id="Coils"/>
    </source>
</evidence>
<dbReference type="RefSeq" id="WP_213888113.1">
    <property type="nucleotide sequence ID" value="NZ_JAGFNU010000002.1"/>
</dbReference>
<organism evidence="2 3">
    <name type="scientific">Pseudohalocynthiibacter aestuariivivens</name>
    <dbReference type="NCBI Taxonomy" id="1591409"/>
    <lineage>
        <taxon>Bacteria</taxon>
        <taxon>Pseudomonadati</taxon>
        <taxon>Pseudomonadota</taxon>
        <taxon>Alphaproteobacteria</taxon>
        <taxon>Rhodobacterales</taxon>
        <taxon>Paracoccaceae</taxon>
        <taxon>Pseudohalocynthiibacter</taxon>
    </lineage>
</organism>
<keyword evidence="1" id="KW-0175">Coiled coil</keyword>
<comment type="caution">
    <text evidence="2">The sequence shown here is derived from an EMBL/GenBank/DDBJ whole genome shotgun (WGS) entry which is preliminary data.</text>
</comment>